<organism evidence="1 2">
    <name type="scientific">Rhynocoris fuscipes</name>
    <dbReference type="NCBI Taxonomy" id="488301"/>
    <lineage>
        <taxon>Eukaryota</taxon>
        <taxon>Metazoa</taxon>
        <taxon>Ecdysozoa</taxon>
        <taxon>Arthropoda</taxon>
        <taxon>Hexapoda</taxon>
        <taxon>Insecta</taxon>
        <taxon>Pterygota</taxon>
        <taxon>Neoptera</taxon>
        <taxon>Paraneoptera</taxon>
        <taxon>Hemiptera</taxon>
        <taxon>Heteroptera</taxon>
        <taxon>Panheteroptera</taxon>
        <taxon>Cimicomorpha</taxon>
        <taxon>Reduviidae</taxon>
        <taxon>Harpactorinae</taxon>
        <taxon>Harpactorini</taxon>
        <taxon>Rhynocoris</taxon>
    </lineage>
</organism>
<keyword evidence="2" id="KW-1185">Reference proteome</keyword>
<evidence type="ECO:0000313" key="1">
    <source>
        <dbReference type="EMBL" id="KAK9500272.1"/>
    </source>
</evidence>
<dbReference type="EMBL" id="JAPXFL010000010">
    <property type="protein sequence ID" value="KAK9500272.1"/>
    <property type="molecule type" value="Genomic_DNA"/>
</dbReference>
<protein>
    <submittedName>
        <fullName evidence="1">Uncharacterized protein</fullName>
    </submittedName>
</protein>
<accession>A0AAW1CPL5</accession>
<comment type="caution">
    <text evidence="1">The sequence shown here is derived from an EMBL/GenBank/DDBJ whole genome shotgun (WGS) entry which is preliminary data.</text>
</comment>
<name>A0AAW1CPL5_9HEMI</name>
<proteinExistence type="predicted"/>
<evidence type="ECO:0000313" key="2">
    <source>
        <dbReference type="Proteomes" id="UP001461498"/>
    </source>
</evidence>
<gene>
    <name evidence="1" type="ORF">O3M35_001561</name>
</gene>
<reference evidence="1 2" key="1">
    <citation type="submission" date="2022-12" db="EMBL/GenBank/DDBJ databases">
        <title>Chromosome-level genome assembly of true bugs.</title>
        <authorList>
            <person name="Ma L."/>
            <person name="Li H."/>
        </authorList>
    </citation>
    <scope>NUCLEOTIDE SEQUENCE [LARGE SCALE GENOMIC DNA]</scope>
    <source>
        <strain evidence="1">Lab_2022b</strain>
    </source>
</reference>
<sequence length="66" mass="7551">MTFLNGCKGSLEAAKKKLDSYYSIRSHSELYDCRDPLEPIYVNVSSYWSVQQAPQLSIFLLHSLAH</sequence>
<dbReference type="AlphaFoldDB" id="A0AAW1CPL5"/>
<dbReference type="Proteomes" id="UP001461498">
    <property type="component" value="Unassembled WGS sequence"/>
</dbReference>